<dbReference type="InterPro" id="IPR036770">
    <property type="entry name" value="Ankyrin_rpt-contain_sf"/>
</dbReference>
<dbReference type="SMART" id="SM00248">
    <property type="entry name" value="ANK"/>
    <property type="match status" value="3"/>
</dbReference>
<evidence type="ECO:0000256" key="4">
    <source>
        <dbReference type="SAM" id="MobiDB-lite"/>
    </source>
</evidence>
<dbReference type="Pfam" id="PF12796">
    <property type="entry name" value="Ank_2"/>
    <property type="match status" value="2"/>
</dbReference>
<feature type="compositionally biased region" description="Basic and acidic residues" evidence="4">
    <location>
        <begin position="253"/>
        <end position="267"/>
    </location>
</feature>
<protein>
    <recommendedName>
        <fullName evidence="7">Ankyrin</fullName>
    </recommendedName>
</protein>
<dbReference type="SUPFAM" id="SSF48403">
    <property type="entry name" value="Ankyrin repeat"/>
    <property type="match status" value="1"/>
</dbReference>
<evidence type="ECO:0008006" key="7">
    <source>
        <dbReference type="Google" id="ProtNLM"/>
    </source>
</evidence>
<dbReference type="Gene3D" id="1.25.40.20">
    <property type="entry name" value="Ankyrin repeat-containing domain"/>
    <property type="match status" value="1"/>
</dbReference>
<name>A0AAQ3R453_9PEZI</name>
<evidence type="ECO:0000256" key="2">
    <source>
        <dbReference type="ARBA" id="ARBA00023043"/>
    </source>
</evidence>
<feature type="compositionally biased region" description="Polar residues" evidence="4">
    <location>
        <begin position="271"/>
        <end position="282"/>
    </location>
</feature>
<feature type="region of interest" description="Disordered" evidence="4">
    <location>
        <begin position="253"/>
        <end position="282"/>
    </location>
</feature>
<dbReference type="InterPro" id="IPR050889">
    <property type="entry name" value="Dendritic_Spine_Reg/Scaffold"/>
</dbReference>
<proteinExistence type="predicted"/>
<reference evidence="5 6" key="1">
    <citation type="submission" date="2023-11" db="EMBL/GenBank/DDBJ databases">
        <title>An acidophilic fungus is an integral part of prey digestion in a carnivorous sundew plant.</title>
        <authorList>
            <person name="Tsai I.J."/>
        </authorList>
    </citation>
    <scope>NUCLEOTIDE SEQUENCE [LARGE SCALE GENOMIC DNA]</scope>
    <source>
        <strain evidence="5">169a</strain>
    </source>
</reference>
<organism evidence="5 6">
    <name type="scientific">Acrodontium crateriforme</name>
    <dbReference type="NCBI Taxonomy" id="150365"/>
    <lineage>
        <taxon>Eukaryota</taxon>
        <taxon>Fungi</taxon>
        <taxon>Dikarya</taxon>
        <taxon>Ascomycota</taxon>
        <taxon>Pezizomycotina</taxon>
        <taxon>Dothideomycetes</taxon>
        <taxon>Dothideomycetidae</taxon>
        <taxon>Mycosphaerellales</taxon>
        <taxon>Teratosphaeriaceae</taxon>
        <taxon>Acrodontium</taxon>
    </lineage>
</organism>
<feature type="repeat" description="ANK" evidence="3">
    <location>
        <begin position="145"/>
        <end position="177"/>
    </location>
</feature>
<dbReference type="EMBL" id="CP138583">
    <property type="protein sequence ID" value="WPH00486.1"/>
    <property type="molecule type" value="Genomic_DNA"/>
</dbReference>
<keyword evidence="6" id="KW-1185">Reference proteome</keyword>
<dbReference type="Proteomes" id="UP001303373">
    <property type="component" value="Chromosome 4"/>
</dbReference>
<dbReference type="InterPro" id="IPR002110">
    <property type="entry name" value="Ankyrin_rpt"/>
</dbReference>
<accession>A0AAQ3R453</accession>
<evidence type="ECO:0000256" key="1">
    <source>
        <dbReference type="ARBA" id="ARBA00022737"/>
    </source>
</evidence>
<evidence type="ECO:0000313" key="6">
    <source>
        <dbReference type="Proteomes" id="UP001303373"/>
    </source>
</evidence>
<dbReference type="PANTHER" id="PTHR24166:SF48">
    <property type="entry name" value="PROTEIN VAPYRIN"/>
    <property type="match status" value="1"/>
</dbReference>
<evidence type="ECO:0000256" key="3">
    <source>
        <dbReference type="PROSITE-ProRule" id="PRU00023"/>
    </source>
</evidence>
<dbReference type="PROSITE" id="PS50297">
    <property type="entry name" value="ANK_REP_REGION"/>
    <property type="match status" value="1"/>
</dbReference>
<feature type="region of interest" description="Disordered" evidence="4">
    <location>
        <begin position="133"/>
        <end position="154"/>
    </location>
</feature>
<dbReference type="PANTHER" id="PTHR24166">
    <property type="entry name" value="ROLLING PEBBLES, ISOFORM B"/>
    <property type="match status" value="1"/>
</dbReference>
<keyword evidence="1" id="KW-0677">Repeat</keyword>
<gene>
    <name evidence="5" type="ORF">R9X50_00331500</name>
</gene>
<dbReference type="PROSITE" id="PS50088">
    <property type="entry name" value="ANK_REPEAT"/>
    <property type="match status" value="2"/>
</dbReference>
<dbReference type="AlphaFoldDB" id="A0AAQ3R453"/>
<keyword evidence="2 3" id="KW-0040">ANK repeat</keyword>
<evidence type="ECO:0000313" key="5">
    <source>
        <dbReference type="EMBL" id="WPH00486.1"/>
    </source>
</evidence>
<sequence>MIDASIRLRRAILLGDSVLVERIIKCNPRLLQNPDFHNQSNTSLHLAAGHGKALIASFLIDAGHEKSEVSRNASHETPLMLAARNGHVEVGRLLIHRFPRCVTMTNEAGLDALSIASQAPASTGLIPFLLSEPDYPASPHTQDQDGNTPLHHASASGSLKTLRILLSVGANPLAKNNYDWTPLAYSQTVAAEVYFKNLVAEFERRKIEEAKMSEERNRLKNGGVRLVDDESKLDESEDDEVIGDALRRHWSPLERKLPAAPLPRHEWGTPVQHSRTRSGSGD</sequence>
<feature type="repeat" description="ANK" evidence="3">
    <location>
        <begin position="39"/>
        <end position="71"/>
    </location>
</feature>